<dbReference type="PANTHER" id="PTHR21529:SF4">
    <property type="entry name" value="TPR AND ANKYRIN REPEAT-CONTAINING PROTEIN 1"/>
    <property type="match status" value="1"/>
</dbReference>
<proteinExistence type="predicted"/>
<evidence type="ECO:0000256" key="1">
    <source>
        <dbReference type="ARBA" id="ARBA00022741"/>
    </source>
</evidence>
<dbReference type="GO" id="GO:0016787">
    <property type="term" value="F:hydrolase activity"/>
    <property type="evidence" value="ECO:0007669"/>
    <property type="project" value="UniProtKB-KW"/>
</dbReference>
<reference evidence="9 10" key="1">
    <citation type="journal article" date="2023" name="Microorganisms">
        <title>Thiorhodovibrio frisius and Trv. litoralis spp. nov., Two Novel Members from a Clade of Fastidious Purple Sulfur Bacteria That Exhibit Unique Red-Shifted Light-Harvesting Capabilities.</title>
        <authorList>
            <person name="Methner A."/>
            <person name="Kuzyk S.B."/>
            <person name="Petersen J."/>
            <person name="Bauer S."/>
            <person name="Brinkmann H."/>
            <person name="Sichau K."/>
            <person name="Wanner G."/>
            <person name="Wolf J."/>
            <person name="Neumann-Schaal M."/>
            <person name="Henke P."/>
            <person name="Tank M."/>
            <person name="Sproer C."/>
            <person name="Bunk B."/>
            <person name="Overmann J."/>
        </authorList>
    </citation>
    <scope>NUCLEOTIDE SEQUENCE [LARGE SCALE GENOMIC DNA]</scope>
    <source>
        <strain evidence="9 10">DSM 6702</strain>
    </source>
</reference>
<keyword evidence="7" id="KW-0175">Coiled coil</keyword>
<evidence type="ECO:0000256" key="3">
    <source>
        <dbReference type="ARBA" id="ARBA00022806"/>
    </source>
</evidence>
<sequence>MNFRLLTYRGLDTDKIPGYAKLAGYLAAGDFRSAEVKKVGENLFRARLDKANRLLFALHRHQDEGCILLLEYIAAHAYEKSRFLSRGAVIDEAKIPDVDASAVDEAPELSYLNPELPRFHLLDKVLSFDQDQEAIYQQPPPLIVIGSAGSGKTALTLEKMKDAVGEVLYVTRSPFLVRNARELYYANGYENEDQEVDFLSFREYLETIRVPEGREMTPRAFAAWAGRKKLSRELRDTHRLFEEFQGALTGTDAERPYLDRETYKNLGVRQSIYAPELRDAVYDLFERYLRLLKDEGWFDANLVSHAWLELITPRYDFIVIDEVQDLTAVQLLLILRALRDPTAFLLCGDSNQIVHPNFFSWAKVKTLFWRERAEVTEGSAELIRILNANFRNSPQITEMANRLLHIKQARFGSVDRESNYLVQSRGPKTGRVGLLADSEAIKRDLDRRTAASARFAILVLHPDQKAEVRKHFRTPLVFSIHEAKGLEYENVLLYNFLSAEEKRYRDIAGDLAPEDLQGELRYARGRDKSDKSLEIFKFYINALYVAVTRAVRNLYLLETNPKQSLLELLGLTEVHQDVNDVEEQRSSLDDWRREAHRLELQGKEDQAAEIREQILKQREVPWTVLHGEALADIERKALEQGEKKARIALMEYALVYRDQRWLNALIDADFSAAKHPDKAMGMLEKKHYLAYGVKTTNGVMREVERYGVDFRNVFNQTPLMIASRQGHAELIEELLAQDADTSLVDANGLNAFQISLERACVDQRYARQKLPAVFERLAPPSLDIQVDGRLIKLDRRIMEYLMLCVAMVLFYQRVGQNWAHRNGLLAATDFEQILAHFPDSVIPERRKKRQYLSSILSKNEVAREGPGNRKLFMRVRRGEYLLNPYLSLRVEGRWQPIYQLLAPERLAAELMEVPDWYADEGRDPNGFFEREVARLRAILQQPDAETIADTIAAGLGARR</sequence>
<evidence type="ECO:0000313" key="10">
    <source>
        <dbReference type="Proteomes" id="UP001432180"/>
    </source>
</evidence>
<dbReference type="Pfam" id="PF00023">
    <property type="entry name" value="Ank"/>
    <property type="match status" value="1"/>
</dbReference>
<keyword evidence="1 6" id="KW-0547">Nucleotide-binding</keyword>
<dbReference type="SUPFAM" id="SSF48403">
    <property type="entry name" value="Ankyrin repeat"/>
    <property type="match status" value="1"/>
</dbReference>
<evidence type="ECO:0000313" key="9">
    <source>
        <dbReference type="EMBL" id="WPL19567.1"/>
    </source>
</evidence>
<feature type="coiled-coil region" evidence="7">
    <location>
        <begin position="581"/>
        <end position="620"/>
    </location>
</feature>
<dbReference type="Proteomes" id="UP001432180">
    <property type="component" value="Chromosome"/>
</dbReference>
<name>A0ABZ0SGA7_9GAMM</name>
<dbReference type="PANTHER" id="PTHR21529">
    <property type="entry name" value="MAMMARY TURMOR VIRUS RECEPTOR HOMOLOG 1, 2 MTVR1, 2"/>
    <property type="match status" value="1"/>
</dbReference>
<dbReference type="EMBL" id="CP121472">
    <property type="protein sequence ID" value="WPL19567.1"/>
    <property type="molecule type" value="Genomic_DNA"/>
</dbReference>
<dbReference type="GO" id="GO:0003678">
    <property type="term" value="F:DNA helicase activity"/>
    <property type="evidence" value="ECO:0007669"/>
    <property type="project" value="UniProtKB-EC"/>
</dbReference>
<feature type="binding site" evidence="6">
    <location>
        <begin position="146"/>
        <end position="153"/>
    </location>
    <ligand>
        <name>ATP</name>
        <dbReference type="ChEBI" id="CHEBI:30616"/>
    </ligand>
</feature>
<gene>
    <name evidence="9" type="primary">yjcD_2</name>
    <name evidence="9" type="ORF">Thiowin_04704</name>
</gene>
<feature type="domain" description="UvrD-like helicase ATP-binding" evidence="8">
    <location>
        <begin position="125"/>
        <end position="393"/>
    </location>
</feature>
<protein>
    <submittedName>
        <fullName evidence="9">ATP-dependent DNA helicase YjcD</fullName>
        <ecNumber evidence="9">3.6.4.12</ecNumber>
    </submittedName>
</protein>
<accession>A0ABZ0SGA7</accession>
<evidence type="ECO:0000256" key="2">
    <source>
        <dbReference type="ARBA" id="ARBA00022801"/>
    </source>
</evidence>
<dbReference type="PROSITE" id="PS50088">
    <property type="entry name" value="ANK_REPEAT"/>
    <property type="match status" value="1"/>
</dbReference>
<dbReference type="InterPro" id="IPR036770">
    <property type="entry name" value="Ankyrin_rpt-contain_sf"/>
</dbReference>
<evidence type="ECO:0000256" key="7">
    <source>
        <dbReference type="SAM" id="Coils"/>
    </source>
</evidence>
<feature type="repeat" description="ANK" evidence="5">
    <location>
        <begin position="714"/>
        <end position="746"/>
    </location>
</feature>
<keyword evidence="2 6" id="KW-0378">Hydrolase</keyword>
<dbReference type="SUPFAM" id="SSF52540">
    <property type="entry name" value="P-loop containing nucleoside triphosphate hydrolases"/>
    <property type="match status" value="1"/>
</dbReference>
<evidence type="ECO:0000256" key="4">
    <source>
        <dbReference type="ARBA" id="ARBA00022840"/>
    </source>
</evidence>
<dbReference type="InterPro" id="IPR027417">
    <property type="entry name" value="P-loop_NTPase"/>
</dbReference>
<dbReference type="EC" id="3.6.4.12" evidence="9"/>
<dbReference type="InterPro" id="IPR014016">
    <property type="entry name" value="UvrD-like_ATP-bd"/>
</dbReference>
<evidence type="ECO:0000256" key="5">
    <source>
        <dbReference type="PROSITE-ProRule" id="PRU00023"/>
    </source>
</evidence>
<dbReference type="InterPro" id="IPR039904">
    <property type="entry name" value="TRANK1"/>
</dbReference>
<dbReference type="Pfam" id="PF00580">
    <property type="entry name" value="UvrD-helicase"/>
    <property type="match status" value="1"/>
</dbReference>
<dbReference type="PROSITE" id="PS50297">
    <property type="entry name" value="ANK_REP_REGION"/>
    <property type="match status" value="1"/>
</dbReference>
<evidence type="ECO:0000256" key="6">
    <source>
        <dbReference type="PROSITE-ProRule" id="PRU00560"/>
    </source>
</evidence>
<dbReference type="PROSITE" id="PS51198">
    <property type="entry name" value="UVRD_HELICASE_ATP_BIND"/>
    <property type="match status" value="1"/>
</dbReference>
<keyword evidence="5" id="KW-0040">ANK repeat</keyword>
<dbReference type="RefSeq" id="WP_328985316.1">
    <property type="nucleotide sequence ID" value="NZ_CP121472.1"/>
</dbReference>
<evidence type="ECO:0000259" key="8">
    <source>
        <dbReference type="PROSITE" id="PS51198"/>
    </source>
</evidence>
<keyword evidence="10" id="KW-1185">Reference proteome</keyword>
<dbReference type="InterPro" id="IPR002110">
    <property type="entry name" value="Ankyrin_rpt"/>
</dbReference>
<dbReference type="Gene3D" id="3.40.50.300">
    <property type="entry name" value="P-loop containing nucleotide triphosphate hydrolases"/>
    <property type="match status" value="2"/>
</dbReference>
<organism evidence="9 10">
    <name type="scientific">Thiorhodovibrio winogradskyi</name>
    <dbReference type="NCBI Taxonomy" id="77007"/>
    <lineage>
        <taxon>Bacteria</taxon>
        <taxon>Pseudomonadati</taxon>
        <taxon>Pseudomonadota</taxon>
        <taxon>Gammaproteobacteria</taxon>
        <taxon>Chromatiales</taxon>
        <taxon>Chromatiaceae</taxon>
        <taxon>Thiorhodovibrio</taxon>
    </lineage>
</organism>
<keyword evidence="4 6" id="KW-0067">ATP-binding</keyword>
<dbReference type="Gene3D" id="1.25.40.20">
    <property type="entry name" value="Ankyrin repeat-containing domain"/>
    <property type="match status" value="1"/>
</dbReference>
<keyword evidence="3 6" id="KW-0347">Helicase</keyword>